<evidence type="ECO:0000256" key="19">
    <source>
        <dbReference type="RuleBase" id="RU368093"/>
    </source>
</evidence>
<dbReference type="InterPro" id="IPR006642">
    <property type="entry name" value="Rad18_UBZ4"/>
</dbReference>
<dbReference type="Pfam" id="PF02037">
    <property type="entry name" value="SAP"/>
    <property type="match status" value="1"/>
</dbReference>
<evidence type="ECO:0000259" key="22">
    <source>
        <dbReference type="PROSITE" id="PS50800"/>
    </source>
</evidence>
<name>A0A364L4L5_TALAM</name>
<keyword evidence="24" id="KW-1185">Reference proteome</keyword>
<evidence type="ECO:0000256" key="7">
    <source>
        <dbReference type="ARBA" id="ARBA00022679"/>
    </source>
</evidence>
<keyword evidence="10 18" id="KW-0863">Zinc-finger</keyword>
<keyword evidence="7 19" id="KW-0808">Transferase</keyword>
<comment type="pathway">
    <text evidence="3 19">Protein modification; protein ubiquitination.</text>
</comment>
<dbReference type="GO" id="GO:0006513">
    <property type="term" value="P:protein monoubiquitination"/>
    <property type="evidence" value="ECO:0007669"/>
    <property type="project" value="InterPro"/>
</dbReference>
<dbReference type="NCBIfam" id="TIGR00599">
    <property type="entry name" value="rad18"/>
    <property type="match status" value="1"/>
</dbReference>
<keyword evidence="9 19" id="KW-0227">DNA damage</keyword>
<protein>
    <recommendedName>
        <fullName evidence="6 19">Postreplication repair E3 ubiquitin-protein ligase RAD18</fullName>
        <ecNumber evidence="5 19">2.3.2.27</ecNumber>
    </recommendedName>
    <alternativeName>
        <fullName evidence="19">RING-type E3 ubiquitin transferase RAD18</fullName>
    </alternativeName>
</protein>
<evidence type="ECO:0000256" key="18">
    <source>
        <dbReference type="PROSITE-ProRule" id="PRU00175"/>
    </source>
</evidence>
<dbReference type="Proteomes" id="UP000249363">
    <property type="component" value="Unassembled WGS sequence"/>
</dbReference>
<reference evidence="23 24" key="1">
    <citation type="journal article" date="2017" name="Biotechnol. Biofuels">
        <title>Differential beta-glucosidase expression as a function of carbon source availability in Talaromyces amestolkiae: a genomic and proteomic approach.</title>
        <authorList>
            <person name="de Eugenio L.I."/>
            <person name="Mendez-Liter J.A."/>
            <person name="Nieto-Dominguez M."/>
            <person name="Alonso L."/>
            <person name="Gil-Munoz J."/>
            <person name="Barriuso J."/>
            <person name="Prieto A."/>
            <person name="Martinez M.J."/>
        </authorList>
    </citation>
    <scope>NUCLEOTIDE SEQUENCE [LARGE SCALE GENOMIC DNA]</scope>
    <source>
        <strain evidence="23 24">CIB</strain>
    </source>
</reference>
<dbReference type="SMART" id="SM00513">
    <property type="entry name" value="SAP"/>
    <property type="match status" value="1"/>
</dbReference>
<evidence type="ECO:0000256" key="8">
    <source>
        <dbReference type="ARBA" id="ARBA00022723"/>
    </source>
</evidence>
<dbReference type="OrthoDB" id="9049620at2759"/>
<evidence type="ECO:0000256" key="1">
    <source>
        <dbReference type="ARBA" id="ARBA00000900"/>
    </source>
</evidence>
<dbReference type="GO" id="GO:0006281">
    <property type="term" value="P:DNA repair"/>
    <property type="evidence" value="ECO:0007669"/>
    <property type="project" value="UniProtKB-KW"/>
</dbReference>
<keyword evidence="8 19" id="KW-0479">Metal-binding</keyword>
<feature type="compositionally biased region" description="Polar residues" evidence="20">
    <location>
        <begin position="357"/>
        <end position="392"/>
    </location>
</feature>
<dbReference type="STRING" id="1196081.A0A364L4L5"/>
<evidence type="ECO:0000256" key="20">
    <source>
        <dbReference type="SAM" id="MobiDB-lite"/>
    </source>
</evidence>
<keyword evidence="14 19" id="KW-0234">DNA repair</keyword>
<dbReference type="InterPro" id="IPR004580">
    <property type="entry name" value="Rad18_fungi"/>
</dbReference>
<comment type="caution">
    <text evidence="23">The sequence shown here is derived from an EMBL/GenBank/DDBJ whole genome shotgun (WGS) entry which is preliminary data.</text>
</comment>
<dbReference type="PROSITE" id="PS50800">
    <property type="entry name" value="SAP"/>
    <property type="match status" value="1"/>
</dbReference>
<organism evidence="23 24">
    <name type="scientific">Talaromyces amestolkiae</name>
    <dbReference type="NCBI Taxonomy" id="1196081"/>
    <lineage>
        <taxon>Eukaryota</taxon>
        <taxon>Fungi</taxon>
        <taxon>Dikarya</taxon>
        <taxon>Ascomycota</taxon>
        <taxon>Pezizomycotina</taxon>
        <taxon>Eurotiomycetes</taxon>
        <taxon>Eurotiomycetidae</taxon>
        <taxon>Eurotiales</taxon>
        <taxon>Trichocomaceae</taxon>
        <taxon>Talaromyces</taxon>
        <taxon>Talaromyces sect. Talaromyces</taxon>
    </lineage>
</organism>
<evidence type="ECO:0000256" key="10">
    <source>
        <dbReference type="ARBA" id="ARBA00022771"/>
    </source>
</evidence>
<comment type="subunit">
    <text evidence="17 19">Interacts with E2 UBC2, forming a complex with ubiquitin ligase activity.</text>
</comment>
<evidence type="ECO:0000256" key="4">
    <source>
        <dbReference type="ARBA" id="ARBA00009506"/>
    </source>
</evidence>
<accession>A0A364L4L5</accession>
<dbReference type="PROSITE" id="PS00518">
    <property type="entry name" value="ZF_RING_1"/>
    <property type="match status" value="1"/>
</dbReference>
<dbReference type="InterPro" id="IPR003034">
    <property type="entry name" value="SAP_dom"/>
</dbReference>
<evidence type="ECO:0000313" key="24">
    <source>
        <dbReference type="Proteomes" id="UP000249363"/>
    </source>
</evidence>
<proteinExistence type="inferred from homology"/>
<feature type="domain" description="SAP" evidence="22">
    <location>
        <begin position="245"/>
        <end position="279"/>
    </location>
</feature>
<evidence type="ECO:0000256" key="12">
    <source>
        <dbReference type="ARBA" id="ARBA00022833"/>
    </source>
</evidence>
<dbReference type="RefSeq" id="XP_040735250.1">
    <property type="nucleotide sequence ID" value="XM_040879366.1"/>
</dbReference>
<dbReference type="SMART" id="SM00184">
    <property type="entry name" value="RING"/>
    <property type="match status" value="1"/>
</dbReference>
<dbReference type="UniPathway" id="UPA00143"/>
<sequence>MDRPFDIPDSTDWLNSSLPVVAPLESALRCQICKDFFNNPVITSCSHTFCSICIRRCLSSEGKCPACRSSDQLLKLRRNWAVQEILESFQNARSNILALARQPQTSNSTEENQEENGELSHPVTKKRRLNQSDDTATVSAQPEMRRTRSHGRQIERQVSPMEPEVIEDSKDEDFVPDDGLVPCPMCNRRMKEASVFNHLDNCKGPVKGSAAGSQNPYSRTPQHPFRTLQNKSPAKPLERLPTLNYSLLKDNMLRKKLKDLGIPDWGTRPLLQRRHTEWMNLWNANCDAKNPKTKDELRRDLDIWERTQGGAAPQSGVPSGPNAVMAKTFDAAAWSANHDDDFRRLIENARKKKDMAKQQSQDQENAKDSLSSSQQDKNVPASTVNEPNNEPSASPEKPELAGNPRRTSQLYALLNETPVGHTPGGSNDYLPR</sequence>
<dbReference type="PROSITE" id="PS50089">
    <property type="entry name" value="ZF_RING_2"/>
    <property type="match status" value="1"/>
</dbReference>
<keyword evidence="11 19" id="KW-0833">Ubl conjugation pathway</keyword>
<dbReference type="GO" id="GO:0006301">
    <property type="term" value="P:DNA damage tolerance"/>
    <property type="evidence" value="ECO:0007669"/>
    <property type="project" value="InterPro"/>
</dbReference>
<evidence type="ECO:0000256" key="17">
    <source>
        <dbReference type="ARBA" id="ARBA00066140"/>
    </source>
</evidence>
<dbReference type="AlphaFoldDB" id="A0A364L4L5"/>
<dbReference type="GO" id="GO:0097505">
    <property type="term" value="C:Rad6-Rad18 complex"/>
    <property type="evidence" value="ECO:0007669"/>
    <property type="project" value="TreeGrafter"/>
</dbReference>
<evidence type="ECO:0000256" key="9">
    <source>
        <dbReference type="ARBA" id="ARBA00022763"/>
    </source>
</evidence>
<dbReference type="EMBL" id="MIKG01000013">
    <property type="protein sequence ID" value="RAO70734.1"/>
    <property type="molecule type" value="Genomic_DNA"/>
</dbReference>
<dbReference type="EC" id="2.3.2.27" evidence="5 19"/>
<evidence type="ECO:0000256" key="16">
    <source>
        <dbReference type="ARBA" id="ARBA00054102"/>
    </source>
</evidence>
<dbReference type="GeneID" id="63795962"/>
<keyword evidence="15 19" id="KW-0539">Nucleus</keyword>
<evidence type="ECO:0000256" key="15">
    <source>
        <dbReference type="ARBA" id="ARBA00023242"/>
    </source>
</evidence>
<comment type="function">
    <text evidence="16 19">E3 RING-finger protein, member of the UBC2/RAD6 epistasis group. Associates to the E2 ubiquitin conjugating enzyme UBC2/RAD6 to form the UBC2-RAD18 ubiquitin ligase complex involved in postreplicative repair (PRR) of damaged DNA.</text>
</comment>
<dbReference type="InterPro" id="IPR017907">
    <property type="entry name" value="Znf_RING_CS"/>
</dbReference>
<dbReference type="GO" id="GO:0008270">
    <property type="term" value="F:zinc ion binding"/>
    <property type="evidence" value="ECO:0007669"/>
    <property type="project" value="UniProtKB-KW"/>
</dbReference>
<feature type="domain" description="RING-type" evidence="21">
    <location>
        <begin position="30"/>
        <end position="68"/>
    </location>
</feature>
<dbReference type="GO" id="GO:0003697">
    <property type="term" value="F:single-stranded DNA binding"/>
    <property type="evidence" value="ECO:0007669"/>
    <property type="project" value="UniProtKB-UniRule"/>
</dbReference>
<dbReference type="PANTHER" id="PTHR14134">
    <property type="entry name" value="E3 UBIQUITIN-PROTEIN LIGASE RAD18"/>
    <property type="match status" value="1"/>
</dbReference>
<feature type="region of interest" description="Disordered" evidence="20">
    <location>
        <begin position="101"/>
        <end position="153"/>
    </location>
</feature>
<evidence type="ECO:0000256" key="5">
    <source>
        <dbReference type="ARBA" id="ARBA00012483"/>
    </source>
</evidence>
<keyword evidence="12 19" id="KW-0862">Zinc</keyword>
<comment type="similarity">
    <text evidence="4 19">Belongs to the RAD18 family.</text>
</comment>
<dbReference type="SMART" id="SM00734">
    <property type="entry name" value="ZnF_Rad18"/>
    <property type="match status" value="1"/>
</dbReference>
<evidence type="ECO:0000256" key="13">
    <source>
        <dbReference type="ARBA" id="ARBA00023125"/>
    </source>
</evidence>
<evidence type="ECO:0000256" key="2">
    <source>
        <dbReference type="ARBA" id="ARBA00004123"/>
    </source>
</evidence>
<evidence type="ECO:0000259" key="21">
    <source>
        <dbReference type="PROSITE" id="PS50089"/>
    </source>
</evidence>
<dbReference type="InterPro" id="IPR039577">
    <property type="entry name" value="Rad18"/>
</dbReference>
<dbReference type="InterPro" id="IPR001841">
    <property type="entry name" value="Znf_RING"/>
</dbReference>
<dbReference type="FunFam" id="3.30.40.10:FF:000172">
    <property type="entry name" value="E3 ubiquitin-protein ligase RAD18"/>
    <property type="match status" value="1"/>
</dbReference>
<feature type="region of interest" description="Disordered" evidence="20">
    <location>
        <begin position="351"/>
        <end position="432"/>
    </location>
</feature>
<feature type="region of interest" description="Disordered" evidence="20">
    <location>
        <begin position="206"/>
        <end position="230"/>
    </location>
</feature>
<dbReference type="Pfam" id="PF13923">
    <property type="entry name" value="zf-C3HC4_2"/>
    <property type="match status" value="1"/>
</dbReference>
<evidence type="ECO:0000256" key="6">
    <source>
        <dbReference type="ARBA" id="ARBA00015551"/>
    </source>
</evidence>
<gene>
    <name evidence="23" type="ORF">BHQ10_006746</name>
</gene>
<dbReference type="InterPro" id="IPR013083">
    <property type="entry name" value="Znf_RING/FYVE/PHD"/>
</dbReference>
<dbReference type="GO" id="GO:0061630">
    <property type="term" value="F:ubiquitin protein ligase activity"/>
    <property type="evidence" value="ECO:0007669"/>
    <property type="project" value="UniProtKB-UniRule"/>
</dbReference>
<dbReference type="PANTHER" id="PTHR14134:SF2">
    <property type="entry name" value="E3 UBIQUITIN-PROTEIN LIGASE RAD18"/>
    <property type="match status" value="1"/>
</dbReference>
<keyword evidence="13 19" id="KW-0238">DNA-binding</keyword>
<evidence type="ECO:0000256" key="14">
    <source>
        <dbReference type="ARBA" id="ARBA00023204"/>
    </source>
</evidence>
<evidence type="ECO:0000256" key="3">
    <source>
        <dbReference type="ARBA" id="ARBA00004906"/>
    </source>
</evidence>
<comment type="subcellular location">
    <subcellularLocation>
        <location evidence="2 19">Nucleus</location>
    </subcellularLocation>
</comment>
<comment type="catalytic activity">
    <reaction evidence="1 19">
        <text>S-ubiquitinyl-[E2 ubiquitin-conjugating enzyme]-L-cysteine + [acceptor protein]-L-lysine = [E2 ubiquitin-conjugating enzyme]-L-cysteine + N(6)-ubiquitinyl-[acceptor protein]-L-lysine.</text>
        <dbReference type="EC" id="2.3.2.27"/>
    </reaction>
</comment>
<dbReference type="GO" id="GO:0005634">
    <property type="term" value="C:nucleus"/>
    <property type="evidence" value="ECO:0007669"/>
    <property type="project" value="UniProtKB-SubCell"/>
</dbReference>
<feature type="compositionally biased region" description="Polar residues" evidence="20">
    <location>
        <begin position="211"/>
        <end position="230"/>
    </location>
</feature>
<evidence type="ECO:0000313" key="23">
    <source>
        <dbReference type="EMBL" id="RAO70734.1"/>
    </source>
</evidence>
<dbReference type="Gene3D" id="3.30.40.10">
    <property type="entry name" value="Zinc/RING finger domain, C3HC4 (zinc finger)"/>
    <property type="match status" value="1"/>
</dbReference>
<evidence type="ECO:0000256" key="11">
    <source>
        <dbReference type="ARBA" id="ARBA00022786"/>
    </source>
</evidence>
<dbReference type="SUPFAM" id="SSF57850">
    <property type="entry name" value="RING/U-box"/>
    <property type="match status" value="1"/>
</dbReference>